<feature type="region of interest" description="Disordered" evidence="6">
    <location>
        <begin position="1"/>
        <end position="22"/>
    </location>
</feature>
<comment type="function">
    <text evidence="5">ATP-dependent carboxylate-amine ligase which exhibits weak glutamate--cysteine ligase activity.</text>
</comment>
<dbReference type="AlphaFoldDB" id="A0A927JDP5"/>
<dbReference type="Gene3D" id="3.30.590.20">
    <property type="match status" value="1"/>
</dbReference>
<keyword evidence="1 5" id="KW-0436">Ligase</keyword>
<dbReference type="RefSeq" id="WP_192038932.1">
    <property type="nucleotide sequence ID" value="NZ_JACYWE010000004.1"/>
</dbReference>
<organism evidence="8 9">
    <name type="scientific">Lolliginicoccus lacisalsi</name>
    <dbReference type="NCBI Taxonomy" id="2742202"/>
    <lineage>
        <taxon>Bacteria</taxon>
        <taxon>Bacillati</taxon>
        <taxon>Actinomycetota</taxon>
        <taxon>Actinomycetes</taxon>
        <taxon>Mycobacteriales</taxon>
        <taxon>Hoyosellaceae</taxon>
        <taxon>Lolliginicoccus</taxon>
    </lineage>
</organism>
<dbReference type="SUPFAM" id="SSF55931">
    <property type="entry name" value="Glutamine synthetase/guanido kinase"/>
    <property type="match status" value="1"/>
</dbReference>
<dbReference type="NCBIfam" id="TIGR02050">
    <property type="entry name" value="gshA_cyan_rel"/>
    <property type="match status" value="1"/>
</dbReference>
<keyword evidence="7" id="KW-1133">Transmembrane helix</keyword>
<evidence type="ECO:0000313" key="8">
    <source>
        <dbReference type="EMBL" id="MBD8506457.1"/>
    </source>
</evidence>
<gene>
    <name evidence="8" type="ORF">HT102_08170</name>
</gene>
<evidence type="ECO:0000256" key="7">
    <source>
        <dbReference type="SAM" id="Phobius"/>
    </source>
</evidence>
<keyword evidence="7" id="KW-0812">Transmembrane</keyword>
<dbReference type="Proteomes" id="UP000642993">
    <property type="component" value="Unassembled WGS sequence"/>
</dbReference>
<keyword evidence="2 5" id="KW-0547">Nucleotide-binding</keyword>
<sequence length="465" mass="48638">MLTTSPAPGPEESAPGTRRRTPARIGVEEEFLLHDHQAGQATPRAAEVIAALGTSRDHARTEMHGTQLELVTEPATDLRALTADLLRNRKQAIAAADELGMRLLATGLHPLAEPGPAPPSEQRYQEMIAHYGAAAATYQGCGTHVHVEVTDRDAAALVLGHIAPWIPVLVALAGNSSYCAGTDTGFSSWRIALQRRFPLAGLPPAFCSAAHYDETIDNLVDRGVLKDQHTSFWLARLSDRYPTVELRAADVGLTADDSALQAALSRALVMTALADLERGIEPVALDPAWADAAVWMAARHGIEGPAIDPVAQIQVPLAHRLASLLETTTDALCEAGDYQRARAMLAGLQRRGTGAEVQRRAGCSGTDHVITVAEQAAGQSEGLGHGGRRLLACAREDTAAQATPMIASTDPGACQDAAPESSPASRSITGAQSTGAQSTGAQSILLAIGLLVMLLAAVVGVAAIL</sequence>
<keyword evidence="9" id="KW-1185">Reference proteome</keyword>
<dbReference type="GO" id="GO:0004357">
    <property type="term" value="F:glutamate-cysteine ligase activity"/>
    <property type="evidence" value="ECO:0007669"/>
    <property type="project" value="UniProtKB-EC"/>
</dbReference>
<feature type="region of interest" description="Disordered" evidence="6">
    <location>
        <begin position="407"/>
        <end position="434"/>
    </location>
</feature>
<feature type="compositionally biased region" description="Polar residues" evidence="6">
    <location>
        <begin position="422"/>
        <end position="434"/>
    </location>
</feature>
<dbReference type="Pfam" id="PF04107">
    <property type="entry name" value="GCS2"/>
    <property type="match status" value="1"/>
</dbReference>
<accession>A0A927JDP5</accession>
<proteinExistence type="inferred from homology"/>
<evidence type="ECO:0000256" key="4">
    <source>
        <dbReference type="ARBA" id="ARBA00048819"/>
    </source>
</evidence>
<dbReference type="GO" id="GO:0042398">
    <property type="term" value="P:modified amino acid biosynthetic process"/>
    <property type="evidence" value="ECO:0007669"/>
    <property type="project" value="InterPro"/>
</dbReference>
<comment type="catalytic activity">
    <reaction evidence="4 5">
        <text>L-cysteine + L-glutamate + ATP = gamma-L-glutamyl-L-cysteine + ADP + phosphate + H(+)</text>
        <dbReference type="Rhea" id="RHEA:13285"/>
        <dbReference type="ChEBI" id="CHEBI:15378"/>
        <dbReference type="ChEBI" id="CHEBI:29985"/>
        <dbReference type="ChEBI" id="CHEBI:30616"/>
        <dbReference type="ChEBI" id="CHEBI:35235"/>
        <dbReference type="ChEBI" id="CHEBI:43474"/>
        <dbReference type="ChEBI" id="CHEBI:58173"/>
        <dbReference type="ChEBI" id="CHEBI:456216"/>
        <dbReference type="EC" id="6.3.2.2"/>
    </reaction>
</comment>
<reference evidence="8" key="1">
    <citation type="submission" date="2020-09" db="EMBL/GenBank/DDBJ databases">
        <title>Hoyosella lacisalsi sp. nov., a halotolerant actinobacterium isolated from soil of Lake Gudzhirganskoe.</title>
        <authorList>
            <person name="Yang Q."/>
            <person name="Guo P.Y."/>
            <person name="Liu S.W."/>
            <person name="Li F.N."/>
            <person name="Sun C.H."/>
        </authorList>
    </citation>
    <scope>NUCLEOTIDE SEQUENCE</scope>
    <source>
        <strain evidence="8">G463</strain>
    </source>
</reference>
<evidence type="ECO:0000256" key="2">
    <source>
        <dbReference type="ARBA" id="ARBA00022741"/>
    </source>
</evidence>
<dbReference type="InterPro" id="IPR006336">
    <property type="entry name" value="GCS2"/>
</dbReference>
<evidence type="ECO:0000256" key="1">
    <source>
        <dbReference type="ARBA" id="ARBA00022598"/>
    </source>
</evidence>
<feature type="transmembrane region" description="Helical" evidence="7">
    <location>
        <begin position="444"/>
        <end position="464"/>
    </location>
</feature>
<dbReference type="HAMAP" id="MF_01609">
    <property type="entry name" value="Glu_cys_ligase_2"/>
    <property type="match status" value="1"/>
</dbReference>
<dbReference type="InterPro" id="IPR011793">
    <property type="entry name" value="YbdK"/>
</dbReference>
<keyword evidence="7" id="KW-0472">Membrane</keyword>
<dbReference type="InterPro" id="IPR014746">
    <property type="entry name" value="Gln_synth/guanido_kin_cat_dom"/>
</dbReference>
<evidence type="ECO:0000256" key="5">
    <source>
        <dbReference type="HAMAP-Rule" id="MF_01609"/>
    </source>
</evidence>
<protein>
    <recommendedName>
        <fullName evidence="5">Putative glutamate--cysteine ligase 2</fullName>
        <ecNumber evidence="5">6.3.2.2</ecNumber>
    </recommendedName>
    <alternativeName>
        <fullName evidence="5">Gamma-glutamylcysteine synthetase 2</fullName>
        <shortName evidence="5">GCS 2</shortName>
        <shortName evidence="5">Gamma-GCS 2</shortName>
    </alternativeName>
</protein>
<dbReference type="PANTHER" id="PTHR36510">
    <property type="entry name" value="GLUTAMATE--CYSTEINE LIGASE 2-RELATED"/>
    <property type="match status" value="1"/>
</dbReference>
<dbReference type="EMBL" id="JACYWE010000004">
    <property type="protein sequence ID" value="MBD8506457.1"/>
    <property type="molecule type" value="Genomic_DNA"/>
</dbReference>
<comment type="similarity">
    <text evidence="5">Belongs to the glutamate--cysteine ligase type 2 family. YbdK subfamily.</text>
</comment>
<dbReference type="InterPro" id="IPR050141">
    <property type="entry name" value="GCL_type2/YbdK_subfam"/>
</dbReference>
<dbReference type="PANTHER" id="PTHR36510:SF1">
    <property type="entry name" value="GLUTAMATE--CYSTEINE LIGASE 2-RELATED"/>
    <property type="match status" value="1"/>
</dbReference>
<comment type="caution">
    <text evidence="8">The sequence shown here is derived from an EMBL/GenBank/DDBJ whole genome shotgun (WGS) entry which is preliminary data.</text>
</comment>
<name>A0A927JDP5_9ACTN</name>
<evidence type="ECO:0000256" key="3">
    <source>
        <dbReference type="ARBA" id="ARBA00022840"/>
    </source>
</evidence>
<evidence type="ECO:0000313" key="9">
    <source>
        <dbReference type="Proteomes" id="UP000642993"/>
    </source>
</evidence>
<dbReference type="GO" id="GO:0005524">
    <property type="term" value="F:ATP binding"/>
    <property type="evidence" value="ECO:0007669"/>
    <property type="project" value="UniProtKB-KW"/>
</dbReference>
<dbReference type="EC" id="6.3.2.2" evidence="5"/>
<keyword evidence="3 5" id="KW-0067">ATP-binding</keyword>
<evidence type="ECO:0000256" key="6">
    <source>
        <dbReference type="SAM" id="MobiDB-lite"/>
    </source>
</evidence>